<dbReference type="EMBL" id="JBHTBJ010000056">
    <property type="protein sequence ID" value="MFC7279633.1"/>
    <property type="molecule type" value="Genomic_DNA"/>
</dbReference>
<evidence type="ECO:0000313" key="2">
    <source>
        <dbReference type="EMBL" id="MFC7279633.1"/>
    </source>
</evidence>
<reference evidence="3" key="1">
    <citation type="journal article" date="2019" name="Int. J. Syst. Evol. Microbiol.">
        <title>The Global Catalogue of Microorganisms (GCM) 10K type strain sequencing project: providing services to taxonomists for standard genome sequencing and annotation.</title>
        <authorList>
            <consortium name="The Broad Institute Genomics Platform"/>
            <consortium name="The Broad Institute Genome Sequencing Center for Infectious Disease"/>
            <person name="Wu L."/>
            <person name="Ma J."/>
        </authorList>
    </citation>
    <scope>NUCLEOTIDE SEQUENCE [LARGE SCALE GENOMIC DNA]</scope>
    <source>
        <strain evidence="3">XZYJT-10</strain>
    </source>
</reference>
<evidence type="ECO:0000256" key="1">
    <source>
        <dbReference type="SAM" id="MobiDB-lite"/>
    </source>
</evidence>
<dbReference type="RefSeq" id="WP_378977145.1">
    <property type="nucleotide sequence ID" value="NZ_JBHTBJ010000056.1"/>
</dbReference>
<feature type="region of interest" description="Disordered" evidence="1">
    <location>
        <begin position="1"/>
        <end position="22"/>
    </location>
</feature>
<gene>
    <name evidence="2" type="ORF">ACFQS1_37200</name>
</gene>
<dbReference type="Proteomes" id="UP001596548">
    <property type="component" value="Unassembled WGS sequence"/>
</dbReference>
<comment type="caution">
    <text evidence="2">The sequence shown here is derived from an EMBL/GenBank/DDBJ whole genome shotgun (WGS) entry which is preliminary data.</text>
</comment>
<organism evidence="2 3">
    <name type="scientific">Paractinoplanes rhizophilus</name>
    <dbReference type="NCBI Taxonomy" id="1416877"/>
    <lineage>
        <taxon>Bacteria</taxon>
        <taxon>Bacillati</taxon>
        <taxon>Actinomycetota</taxon>
        <taxon>Actinomycetes</taxon>
        <taxon>Micromonosporales</taxon>
        <taxon>Micromonosporaceae</taxon>
        <taxon>Paractinoplanes</taxon>
    </lineage>
</organism>
<protein>
    <submittedName>
        <fullName evidence="2">Uncharacterized protein</fullName>
    </submittedName>
</protein>
<proteinExistence type="predicted"/>
<evidence type="ECO:0000313" key="3">
    <source>
        <dbReference type="Proteomes" id="UP001596548"/>
    </source>
</evidence>
<sequence length="218" mass="25636">MQQNQLKQAQRDQRNAERAAAAIARDEREQYIVSRRDEAERRTAEITRWVALLDGLLREGVRRTARIDLQRFRRTFKPSTFDPGSLATPAQRPEWRQFEPAAPGMLSTIFGGRERHEAAVSQARRRFEDAIASWEARERDRQRRLAQARAAFDTRMAREQAECAEHNRRIDTEIGAFNERRRPNVERYLEQVLSRLLLPPEFPRRAEVAYQGLRKVEI</sequence>
<keyword evidence="3" id="KW-1185">Reference proteome</keyword>
<accession>A0ABW2I470</accession>
<name>A0ABW2I470_9ACTN</name>